<dbReference type="Proteomes" id="UP000630615">
    <property type="component" value="Unassembled WGS sequence"/>
</dbReference>
<sequence>MMRYPTGVRRPIKSSKTKQNKYKNQKTITDGIMFDSKAEAAYYYQLKQQGITNFKMQESFVIHDAFSLNGKRYQAIKYKPDFIFYDGDQLVKVVDVKGKRTADFNIKAKMFASRYGIAITLAVYDYRNKLFIEKTA</sequence>
<protein>
    <recommendedName>
        <fullName evidence="3">DUF1064 domain-containing protein</fullName>
    </recommendedName>
</protein>
<reference evidence="2" key="1">
    <citation type="journal article" date="2019" name="Int. J. Syst. Evol. Microbiol.">
        <title>The Global Catalogue of Microorganisms (GCM) 10K type strain sequencing project: providing services to taxonomists for standard genome sequencing and annotation.</title>
        <authorList>
            <consortium name="The Broad Institute Genomics Platform"/>
            <consortium name="The Broad Institute Genome Sequencing Center for Infectious Disease"/>
            <person name="Wu L."/>
            <person name="Ma J."/>
        </authorList>
    </citation>
    <scope>NUCLEOTIDE SEQUENCE [LARGE SCALE GENOMIC DNA]</scope>
    <source>
        <strain evidence="2">CGMCC 1.15942</strain>
    </source>
</reference>
<evidence type="ECO:0000313" key="1">
    <source>
        <dbReference type="EMBL" id="GGD02249.1"/>
    </source>
</evidence>
<comment type="caution">
    <text evidence="1">The sequence shown here is derived from an EMBL/GenBank/DDBJ whole genome shotgun (WGS) entry which is preliminary data.</text>
</comment>
<evidence type="ECO:0008006" key="3">
    <source>
        <dbReference type="Google" id="ProtNLM"/>
    </source>
</evidence>
<dbReference type="InterPro" id="IPR009414">
    <property type="entry name" value="DUF1064"/>
</dbReference>
<organism evidence="1 2">
    <name type="scientific">Enterococcus wangshanyuanii</name>
    <dbReference type="NCBI Taxonomy" id="2005703"/>
    <lineage>
        <taxon>Bacteria</taxon>
        <taxon>Bacillati</taxon>
        <taxon>Bacillota</taxon>
        <taxon>Bacilli</taxon>
        <taxon>Lactobacillales</taxon>
        <taxon>Enterococcaceae</taxon>
        <taxon>Enterococcus</taxon>
    </lineage>
</organism>
<dbReference type="EMBL" id="BMKI01000013">
    <property type="protein sequence ID" value="GGD02249.1"/>
    <property type="molecule type" value="Genomic_DNA"/>
</dbReference>
<dbReference type="Gene3D" id="3.40.91.30">
    <property type="match status" value="1"/>
</dbReference>
<proteinExistence type="predicted"/>
<accession>A0ABQ1PRM2</accession>
<keyword evidence="2" id="KW-1185">Reference proteome</keyword>
<dbReference type="Pfam" id="PF06356">
    <property type="entry name" value="DUF1064"/>
    <property type="match status" value="1"/>
</dbReference>
<evidence type="ECO:0000313" key="2">
    <source>
        <dbReference type="Proteomes" id="UP000630615"/>
    </source>
</evidence>
<gene>
    <name evidence="1" type="primary">pi345</name>
    <name evidence="1" type="ORF">GCM10011573_34660</name>
</gene>
<name>A0ABQ1PRM2_9ENTE</name>